<dbReference type="InterPro" id="IPR034768">
    <property type="entry name" value="4FE4S_WBL"/>
</dbReference>
<accession>A0A249KA80</accession>
<dbReference type="HAMAP" id="MF_01479">
    <property type="entry name" value="WhiB"/>
    <property type="match status" value="1"/>
</dbReference>
<dbReference type="GO" id="GO:0045454">
    <property type="term" value="P:cell redox homeostasis"/>
    <property type="evidence" value="ECO:0007669"/>
    <property type="project" value="TreeGrafter"/>
</dbReference>
<dbReference type="Proteomes" id="UP000217171">
    <property type="component" value="Chromosome"/>
</dbReference>
<organism evidence="13 14">
    <name type="scientific">Candidatus Nanopelagicus hibericus</name>
    <dbReference type="NCBI Taxonomy" id="1884915"/>
    <lineage>
        <taxon>Bacteria</taxon>
        <taxon>Bacillati</taxon>
        <taxon>Actinomycetota</taxon>
        <taxon>Actinomycetes</taxon>
        <taxon>Candidatus Nanopelagicales</taxon>
        <taxon>Candidatus Nanopelagicaceae</taxon>
        <taxon>Candidatus Nanopelagicus</taxon>
    </lineage>
</organism>
<evidence type="ECO:0000256" key="6">
    <source>
        <dbReference type="ARBA" id="ARBA00023014"/>
    </source>
</evidence>
<dbReference type="InterPro" id="IPR003482">
    <property type="entry name" value="Whib"/>
</dbReference>
<dbReference type="GO" id="GO:0047134">
    <property type="term" value="F:protein-disulfide reductase [NAD(P)H] activity"/>
    <property type="evidence" value="ECO:0007669"/>
    <property type="project" value="TreeGrafter"/>
</dbReference>
<feature type="binding site" evidence="11">
    <location>
        <position position="115"/>
    </location>
    <ligand>
        <name>[4Fe-4S] cluster</name>
        <dbReference type="ChEBI" id="CHEBI:49883"/>
    </ligand>
</feature>
<feature type="binding site" evidence="11">
    <location>
        <position position="83"/>
    </location>
    <ligand>
        <name>[4Fe-4S] cluster</name>
        <dbReference type="ChEBI" id="CHEBI:49883"/>
    </ligand>
</feature>
<dbReference type="GO" id="GO:0045892">
    <property type="term" value="P:negative regulation of DNA-templated transcription"/>
    <property type="evidence" value="ECO:0007669"/>
    <property type="project" value="TreeGrafter"/>
</dbReference>
<sequence>MTVLFSELLIPGWAQGPTAKIGLGDVTWAYEDVPVISYTDYATNSATNYSAEKNKPATGGYKRADNPFAPEIKQQVAVITLPCHGADPELFFSDSAPVIAQAKVLCAGCPVKAKCLAGAISRAEPCGVWGGELFDEGQIIQSKRTPGRPAKVAQAS</sequence>
<dbReference type="KEGG" id="nhi:B1s21160_05140"/>
<dbReference type="GO" id="GO:0003677">
    <property type="term" value="F:DNA binding"/>
    <property type="evidence" value="ECO:0007669"/>
    <property type="project" value="UniProtKB-UniRule"/>
</dbReference>
<dbReference type="GO" id="GO:0005737">
    <property type="term" value="C:cytoplasm"/>
    <property type="evidence" value="ECO:0007669"/>
    <property type="project" value="UniProtKB-SubCell"/>
</dbReference>
<feature type="binding site" evidence="11">
    <location>
        <position position="106"/>
    </location>
    <ligand>
        <name>[4Fe-4S] cluster</name>
        <dbReference type="ChEBI" id="CHEBI:49883"/>
    </ligand>
</feature>
<comment type="subcellular location">
    <subcellularLocation>
        <location evidence="1 11">Cytoplasm</location>
    </subcellularLocation>
</comment>
<evidence type="ECO:0000256" key="11">
    <source>
        <dbReference type="HAMAP-Rule" id="MF_01479"/>
    </source>
</evidence>
<evidence type="ECO:0000256" key="3">
    <source>
        <dbReference type="ARBA" id="ARBA00022485"/>
    </source>
</evidence>
<keyword evidence="10 11" id="KW-0804">Transcription</keyword>
<name>A0A249KA80_9ACTN</name>
<protein>
    <recommendedName>
        <fullName evidence="11">Transcriptional regulator WhiB</fullName>
    </recommendedName>
</protein>
<dbReference type="GO" id="GO:0046872">
    <property type="term" value="F:metal ion binding"/>
    <property type="evidence" value="ECO:0007669"/>
    <property type="project" value="UniProtKB-KW"/>
</dbReference>
<dbReference type="PROSITE" id="PS51674">
    <property type="entry name" value="4FE4S_WBL"/>
    <property type="match status" value="1"/>
</dbReference>
<comment type="cofactor">
    <cofactor evidence="11">
        <name>[4Fe-4S] cluster</name>
        <dbReference type="ChEBI" id="CHEBI:49883"/>
    </cofactor>
    <text evidence="11">Binds 1 [4Fe-4S] cluster per subunit. Following nitrosylation of the [4Fe-4S] cluster binds 1 [4Fe-8(NO)] cluster per subunit.</text>
</comment>
<keyword evidence="7 11" id="KW-0805">Transcription regulation</keyword>
<evidence type="ECO:0000259" key="12">
    <source>
        <dbReference type="PROSITE" id="PS51674"/>
    </source>
</evidence>
<evidence type="ECO:0000256" key="10">
    <source>
        <dbReference type="ARBA" id="ARBA00023163"/>
    </source>
</evidence>
<keyword evidence="4 11" id="KW-0479">Metal-binding</keyword>
<keyword evidence="14" id="KW-1185">Reference proteome</keyword>
<reference evidence="13 14" key="1">
    <citation type="submission" date="2016-07" db="EMBL/GenBank/DDBJ databases">
        <title>High microdiversification within the ubiquitous acI lineage of Actinobacteria.</title>
        <authorList>
            <person name="Neuenschwander S.M."/>
            <person name="Salcher M."/>
            <person name="Ghai R."/>
            <person name="Pernthaler J."/>
        </authorList>
    </citation>
    <scope>NUCLEOTIDE SEQUENCE [LARGE SCALE GENOMIC DNA]</scope>
    <source>
        <strain evidence="13">MMS-21-160</strain>
    </source>
</reference>
<feature type="binding site" evidence="11">
    <location>
        <position position="109"/>
    </location>
    <ligand>
        <name>[4Fe-4S] cluster</name>
        <dbReference type="ChEBI" id="CHEBI:49883"/>
    </ligand>
</feature>
<dbReference type="AlphaFoldDB" id="A0A249KA80"/>
<evidence type="ECO:0000313" key="13">
    <source>
        <dbReference type="EMBL" id="ASY13691.1"/>
    </source>
</evidence>
<comment type="PTM">
    <text evidence="11">Upon Fe-S cluster removal intramolecular disulfide bonds are formed.</text>
</comment>
<keyword evidence="6 11" id="KW-0411">Iron-sulfur</keyword>
<dbReference type="EMBL" id="CP016771">
    <property type="protein sequence ID" value="ASY13691.1"/>
    <property type="molecule type" value="Genomic_DNA"/>
</dbReference>
<comment type="similarity">
    <text evidence="2 11">Belongs to the WhiB family.</text>
</comment>
<dbReference type="RefSeq" id="WP_095672668.1">
    <property type="nucleotide sequence ID" value="NZ_CP016771.1"/>
</dbReference>
<comment type="function">
    <text evidence="11">Acts as a transcriptional regulator. Probably redox-responsive. The apo- but not holo-form probably binds DNA.</text>
</comment>
<comment type="PTM">
    <text evidence="11">The Fe-S cluster can be nitrosylated by nitric oxide (NO).</text>
</comment>
<proteinExistence type="inferred from homology"/>
<dbReference type="OrthoDB" id="5244115at2"/>
<keyword evidence="3 11" id="KW-0004">4Fe-4S</keyword>
<dbReference type="PANTHER" id="PTHR38839:SF2">
    <property type="entry name" value="TRANSCRIPTIONAL REGULATOR WHIB7-RELATED"/>
    <property type="match status" value="1"/>
</dbReference>
<evidence type="ECO:0000256" key="7">
    <source>
        <dbReference type="ARBA" id="ARBA00023015"/>
    </source>
</evidence>
<evidence type="ECO:0000256" key="8">
    <source>
        <dbReference type="ARBA" id="ARBA00023125"/>
    </source>
</evidence>
<dbReference type="PANTHER" id="PTHR38839">
    <property type="entry name" value="TRANSCRIPTIONAL REGULATOR WHID-RELATED"/>
    <property type="match status" value="1"/>
</dbReference>
<evidence type="ECO:0000313" key="14">
    <source>
        <dbReference type="Proteomes" id="UP000217171"/>
    </source>
</evidence>
<evidence type="ECO:0000256" key="2">
    <source>
        <dbReference type="ARBA" id="ARBA00006597"/>
    </source>
</evidence>
<evidence type="ECO:0000256" key="4">
    <source>
        <dbReference type="ARBA" id="ARBA00022723"/>
    </source>
</evidence>
<keyword evidence="8 11" id="KW-0238">DNA-binding</keyword>
<evidence type="ECO:0000256" key="1">
    <source>
        <dbReference type="ARBA" id="ARBA00004496"/>
    </source>
</evidence>
<dbReference type="GO" id="GO:0051539">
    <property type="term" value="F:4 iron, 4 sulfur cluster binding"/>
    <property type="evidence" value="ECO:0007669"/>
    <property type="project" value="UniProtKB-UniRule"/>
</dbReference>
<keyword evidence="9 11" id="KW-1015">Disulfide bond</keyword>
<keyword evidence="5 11" id="KW-0408">Iron</keyword>
<dbReference type="Pfam" id="PF02467">
    <property type="entry name" value="Whib"/>
    <property type="match status" value="1"/>
</dbReference>
<dbReference type="GO" id="GO:0035731">
    <property type="term" value="F:dinitrosyl-iron complex binding"/>
    <property type="evidence" value="ECO:0007669"/>
    <property type="project" value="UniProtKB-UniRule"/>
</dbReference>
<evidence type="ECO:0000256" key="5">
    <source>
        <dbReference type="ARBA" id="ARBA00023004"/>
    </source>
</evidence>
<feature type="domain" description="4Fe-4S Wbl-type" evidence="12">
    <location>
        <begin position="82"/>
        <end position="139"/>
    </location>
</feature>
<gene>
    <name evidence="11" type="primary">whiB</name>
    <name evidence="13" type="ORF">B1s21160_05140</name>
</gene>
<keyword evidence="11" id="KW-0963">Cytoplasm</keyword>
<evidence type="ECO:0000256" key="9">
    <source>
        <dbReference type="ARBA" id="ARBA00023157"/>
    </source>
</evidence>